<evidence type="ECO:0000313" key="2">
    <source>
        <dbReference type="Proteomes" id="UP000271003"/>
    </source>
</evidence>
<keyword evidence="2" id="KW-1185">Reference proteome</keyword>
<dbReference type="KEGG" id="sutt:SUTMEG_08210"/>
<dbReference type="EMBL" id="AP018786">
    <property type="protein sequence ID" value="BBF22930.1"/>
    <property type="molecule type" value="Genomic_DNA"/>
</dbReference>
<dbReference type="AlphaFoldDB" id="A0A2Z6IAK3"/>
<name>A0A2Z6IAK3_9BURK</name>
<dbReference type="Proteomes" id="UP000271003">
    <property type="component" value="Chromosome"/>
</dbReference>
<organism evidence="1 2">
    <name type="scientific">Sutterella megalosphaeroides</name>
    <dbReference type="NCBI Taxonomy" id="2494234"/>
    <lineage>
        <taxon>Bacteria</taxon>
        <taxon>Pseudomonadati</taxon>
        <taxon>Pseudomonadota</taxon>
        <taxon>Betaproteobacteria</taxon>
        <taxon>Burkholderiales</taxon>
        <taxon>Sutterellaceae</taxon>
        <taxon>Sutterella</taxon>
    </lineage>
</organism>
<accession>A0A2Z6IAK3</accession>
<protein>
    <submittedName>
        <fullName evidence="1">Uncharacterized protein</fullName>
    </submittedName>
</protein>
<sequence length="141" mass="16327">MYSTFCKVVNPTLFSTLSFDDLVAADDKSGIDASLKLVFEQCREILDRAFKKPHQQLRKQKFVFSTLIPYADSACRGANHLDLIRNFGLISCVNKKDHKKHSLTDFRKYGNKQKSKTRARGHCLLTMFCYNLCRQHTLLNY</sequence>
<reference evidence="1 2" key="1">
    <citation type="journal article" date="2018" name="Int. J. Syst. Evol. Microbiol.">
        <title>Mesosutterella multiformis gen. nov., sp. nov., a member of the family Sutterellaceae and Sutterella megalosphaeroides sp. nov., isolated from human faeces.</title>
        <authorList>
            <person name="Sakamoto M."/>
            <person name="Ikeyama N."/>
            <person name="Kunihiro T."/>
            <person name="Iino T."/>
            <person name="Yuki M."/>
            <person name="Ohkuma M."/>
        </authorList>
    </citation>
    <scope>NUCLEOTIDE SEQUENCE [LARGE SCALE GENOMIC DNA]</scope>
    <source>
        <strain evidence="1 2">6FBBBH3</strain>
    </source>
</reference>
<proteinExistence type="predicted"/>
<gene>
    <name evidence="1" type="ORF">SUTMEG_08210</name>
</gene>
<dbReference type="RefSeq" id="WP_120176594.1">
    <property type="nucleotide sequence ID" value="NZ_AP018786.1"/>
</dbReference>
<evidence type="ECO:0000313" key="1">
    <source>
        <dbReference type="EMBL" id="BBF22930.1"/>
    </source>
</evidence>